<name>A0ABT9WKY3_9BACL</name>
<evidence type="ECO:0000313" key="3">
    <source>
        <dbReference type="Proteomes" id="UP001233836"/>
    </source>
</evidence>
<reference evidence="2 3" key="1">
    <citation type="submission" date="2023-07" db="EMBL/GenBank/DDBJ databases">
        <title>Sorghum-associated microbial communities from plants grown in Nebraska, USA.</title>
        <authorList>
            <person name="Schachtman D."/>
        </authorList>
    </citation>
    <scope>NUCLEOTIDE SEQUENCE [LARGE SCALE GENOMIC DNA]</scope>
    <source>
        <strain evidence="2 3">DS1314</strain>
    </source>
</reference>
<dbReference type="Proteomes" id="UP001233836">
    <property type="component" value="Unassembled WGS sequence"/>
</dbReference>
<comment type="caution">
    <text evidence="2">The sequence shown here is derived from an EMBL/GenBank/DDBJ whole genome shotgun (WGS) entry which is preliminary data.</text>
</comment>
<keyword evidence="1" id="KW-1133">Transmembrane helix</keyword>
<evidence type="ECO:0000256" key="1">
    <source>
        <dbReference type="SAM" id="Phobius"/>
    </source>
</evidence>
<sequence>MVAAVLPCGHTSVSLIILLSVNGCPLFILVPIGSLALGAKRENSLCESPISALRRGSQIYTLIPDSTLTSGRRTANMFFFTCHGELCNFFSSDALNTFVCIETAHLRAYREGGYRDVLFIDVSKLVG</sequence>
<organism evidence="2 3">
    <name type="scientific">Paenibacillus tundrae</name>
    <dbReference type="NCBI Taxonomy" id="528187"/>
    <lineage>
        <taxon>Bacteria</taxon>
        <taxon>Bacillati</taxon>
        <taxon>Bacillota</taxon>
        <taxon>Bacilli</taxon>
        <taxon>Bacillales</taxon>
        <taxon>Paenibacillaceae</taxon>
        <taxon>Paenibacillus</taxon>
    </lineage>
</organism>
<feature type="transmembrane region" description="Helical" evidence="1">
    <location>
        <begin position="12"/>
        <end position="37"/>
    </location>
</feature>
<evidence type="ECO:0000313" key="2">
    <source>
        <dbReference type="EMBL" id="MDQ0173962.1"/>
    </source>
</evidence>
<protein>
    <recommendedName>
        <fullName evidence="4">Secreted protein</fullName>
    </recommendedName>
</protein>
<proteinExistence type="predicted"/>
<keyword evidence="3" id="KW-1185">Reference proteome</keyword>
<gene>
    <name evidence="2" type="ORF">J2T19_005482</name>
</gene>
<accession>A0ABT9WKY3</accession>
<evidence type="ECO:0008006" key="4">
    <source>
        <dbReference type="Google" id="ProtNLM"/>
    </source>
</evidence>
<keyword evidence="1" id="KW-0472">Membrane</keyword>
<dbReference type="EMBL" id="JAUSTI010000028">
    <property type="protein sequence ID" value="MDQ0173962.1"/>
    <property type="molecule type" value="Genomic_DNA"/>
</dbReference>
<keyword evidence="1" id="KW-0812">Transmembrane</keyword>